<dbReference type="GO" id="GO:0046872">
    <property type="term" value="F:metal ion binding"/>
    <property type="evidence" value="ECO:0007669"/>
    <property type="project" value="UniProtKB-KW"/>
</dbReference>
<dbReference type="EC" id="1.11.1.7" evidence="3"/>
<keyword evidence="8" id="KW-0408">Iron</keyword>
<evidence type="ECO:0000256" key="10">
    <source>
        <dbReference type="RuleBase" id="RU004241"/>
    </source>
</evidence>
<comment type="caution">
    <text evidence="12">The sequence shown here is derived from an EMBL/GenBank/DDBJ whole genome shotgun (WGS) entry which is preliminary data.</text>
</comment>
<dbReference type="EMBL" id="JAUESC010000381">
    <property type="protein sequence ID" value="KAK0590996.1"/>
    <property type="molecule type" value="Genomic_DNA"/>
</dbReference>
<evidence type="ECO:0000256" key="5">
    <source>
        <dbReference type="ARBA" id="ARBA00022617"/>
    </source>
</evidence>
<evidence type="ECO:0000256" key="4">
    <source>
        <dbReference type="ARBA" id="ARBA00022559"/>
    </source>
</evidence>
<comment type="similarity">
    <text evidence="10">Belongs to the peroxidase family.</text>
</comment>
<keyword evidence="7" id="KW-0560">Oxidoreductase</keyword>
<keyword evidence="4" id="KW-0575">Peroxidase</keyword>
<keyword evidence="13" id="KW-1185">Reference proteome</keyword>
<feature type="binding site" evidence="9">
    <location>
        <position position="81"/>
    </location>
    <ligand>
        <name>Ca(2+)</name>
        <dbReference type="ChEBI" id="CHEBI:29108"/>
        <label>1</label>
    </ligand>
</feature>
<evidence type="ECO:0000313" key="13">
    <source>
        <dbReference type="Proteomes" id="UP001168877"/>
    </source>
</evidence>
<dbReference type="PANTHER" id="PTHR31388">
    <property type="entry name" value="PEROXIDASE 72-RELATED"/>
    <property type="match status" value="1"/>
</dbReference>
<evidence type="ECO:0000256" key="3">
    <source>
        <dbReference type="ARBA" id="ARBA00012313"/>
    </source>
</evidence>
<reference evidence="12" key="2">
    <citation type="submission" date="2023-06" db="EMBL/GenBank/DDBJ databases">
        <authorList>
            <person name="Swenson N.G."/>
            <person name="Wegrzyn J.L."/>
            <person name="Mcevoy S.L."/>
        </authorList>
    </citation>
    <scope>NUCLEOTIDE SEQUENCE</scope>
    <source>
        <strain evidence="12">NS2018</strain>
        <tissue evidence="12">Leaf</tissue>
    </source>
</reference>
<evidence type="ECO:0000313" key="12">
    <source>
        <dbReference type="EMBL" id="KAK0590996.1"/>
    </source>
</evidence>
<dbReference type="InterPro" id="IPR000823">
    <property type="entry name" value="Peroxidase_pln"/>
</dbReference>
<dbReference type="AlphaFoldDB" id="A0AA39VU29"/>
<evidence type="ECO:0000259" key="11">
    <source>
        <dbReference type="PROSITE" id="PS50873"/>
    </source>
</evidence>
<name>A0AA39VU29_ACESA</name>
<dbReference type="InterPro" id="IPR010255">
    <property type="entry name" value="Haem_peroxidase_sf"/>
</dbReference>
<feature type="binding site" evidence="9">
    <location>
        <position position="63"/>
    </location>
    <ligand>
        <name>Ca(2+)</name>
        <dbReference type="ChEBI" id="CHEBI:29108"/>
        <label>1</label>
    </ligand>
</feature>
<dbReference type="Gene3D" id="1.10.520.10">
    <property type="match status" value="1"/>
</dbReference>
<keyword evidence="9" id="KW-0106">Calcium</keyword>
<protein>
    <recommendedName>
        <fullName evidence="3">peroxidase</fullName>
        <ecNumber evidence="3">1.11.1.7</ecNumber>
    </recommendedName>
</protein>
<evidence type="ECO:0000256" key="6">
    <source>
        <dbReference type="ARBA" id="ARBA00022723"/>
    </source>
</evidence>
<dbReference type="Pfam" id="PF00141">
    <property type="entry name" value="peroxidase"/>
    <property type="match status" value="1"/>
</dbReference>
<evidence type="ECO:0000256" key="1">
    <source>
        <dbReference type="ARBA" id="ARBA00000189"/>
    </source>
</evidence>
<feature type="binding site" evidence="9">
    <location>
        <position position="69"/>
    </location>
    <ligand>
        <name>Ca(2+)</name>
        <dbReference type="ChEBI" id="CHEBI:29108"/>
        <label>1</label>
    </ligand>
</feature>
<dbReference type="SUPFAM" id="SSF48113">
    <property type="entry name" value="Heme-dependent peroxidases"/>
    <property type="match status" value="1"/>
</dbReference>
<dbReference type="PRINTS" id="PR00461">
    <property type="entry name" value="PLPEROXIDASE"/>
</dbReference>
<dbReference type="PROSITE" id="PS50873">
    <property type="entry name" value="PEROXIDASE_4"/>
    <property type="match status" value="1"/>
</dbReference>
<proteinExistence type="inferred from homology"/>
<comment type="cofactor">
    <cofactor evidence="9">
        <name>Ca(2+)</name>
        <dbReference type="ChEBI" id="CHEBI:29108"/>
    </cofactor>
    <text evidence="9">Binds 2 calcium ions per subunit.</text>
</comment>
<evidence type="ECO:0000256" key="9">
    <source>
        <dbReference type="PIRSR" id="PIRSR600823-3"/>
    </source>
</evidence>
<feature type="domain" description="Plant heme peroxidase family profile" evidence="11">
    <location>
        <begin position="62"/>
        <end position="122"/>
    </location>
</feature>
<organism evidence="12 13">
    <name type="scientific">Acer saccharum</name>
    <name type="common">Sugar maple</name>
    <dbReference type="NCBI Taxonomy" id="4024"/>
    <lineage>
        <taxon>Eukaryota</taxon>
        <taxon>Viridiplantae</taxon>
        <taxon>Streptophyta</taxon>
        <taxon>Embryophyta</taxon>
        <taxon>Tracheophyta</taxon>
        <taxon>Spermatophyta</taxon>
        <taxon>Magnoliopsida</taxon>
        <taxon>eudicotyledons</taxon>
        <taxon>Gunneridae</taxon>
        <taxon>Pentapetalae</taxon>
        <taxon>rosids</taxon>
        <taxon>malvids</taxon>
        <taxon>Sapindales</taxon>
        <taxon>Sapindaceae</taxon>
        <taxon>Hippocastanoideae</taxon>
        <taxon>Acereae</taxon>
        <taxon>Acer</taxon>
    </lineage>
</organism>
<dbReference type="GO" id="GO:0020037">
    <property type="term" value="F:heme binding"/>
    <property type="evidence" value="ECO:0007669"/>
    <property type="project" value="InterPro"/>
</dbReference>
<dbReference type="InterPro" id="IPR002016">
    <property type="entry name" value="Haem_peroxidase"/>
</dbReference>
<gene>
    <name evidence="12" type="ORF">LWI29_034182</name>
</gene>
<sequence length="122" mass="13267">MDPYCWTTQVASPEKRMHNQAATLKGVTKLSKPLKLASKLPATTPFLVQTSWLLLPEMELSWVATCNGSILLDDTRSFTGEKNAGPNRNSARGFEVIDAIKTRIEAACNNTVSCADILALTA</sequence>
<evidence type="ECO:0000256" key="7">
    <source>
        <dbReference type="ARBA" id="ARBA00023002"/>
    </source>
</evidence>
<dbReference type="Proteomes" id="UP001168877">
    <property type="component" value="Unassembled WGS sequence"/>
</dbReference>
<evidence type="ECO:0000256" key="2">
    <source>
        <dbReference type="ARBA" id="ARBA00001970"/>
    </source>
</evidence>
<reference evidence="12" key="1">
    <citation type="journal article" date="2022" name="Plant J.">
        <title>Strategies of tolerance reflected in two North American maple genomes.</title>
        <authorList>
            <person name="McEvoy S.L."/>
            <person name="Sezen U.U."/>
            <person name="Trouern-Trend A."/>
            <person name="McMahon S.M."/>
            <person name="Schaberg P.G."/>
            <person name="Yang J."/>
            <person name="Wegrzyn J.L."/>
            <person name="Swenson N.G."/>
        </authorList>
    </citation>
    <scope>NUCLEOTIDE SEQUENCE</scope>
    <source>
        <strain evidence="12">NS2018</strain>
    </source>
</reference>
<dbReference type="GO" id="GO:0006979">
    <property type="term" value="P:response to oxidative stress"/>
    <property type="evidence" value="ECO:0007669"/>
    <property type="project" value="InterPro"/>
</dbReference>
<keyword evidence="5" id="KW-0349">Heme</keyword>
<dbReference type="GO" id="GO:0140825">
    <property type="term" value="F:lactoperoxidase activity"/>
    <property type="evidence" value="ECO:0007669"/>
    <property type="project" value="UniProtKB-EC"/>
</dbReference>
<evidence type="ECO:0000256" key="8">
    <source>
        <dbReference type="ARBA" id="ARBA00023004"/>
    </source>
</evidence>
<keyword evidence="6 9" id="KW-0479">Metal-binding</keyword>
<accession>A0AA39VU29</accession>
<comment type="cofactor">
    <cofactor evidence="2">
        <name>heme b</name>
        <dbReference type="ChEBI" id="CHEBI:60344"/>
    </cofactor>
</comment>
<comment type="catalytic activity">
    <reaction evidence="1">
        <text>2 a phenolic donor + H2O2 = 2 a phenolic radical donor + 2 H2O</text>
        <dbReference type="Rhea" id="RHEA:56136"/>
        <dbReference type="ChEBI" id="CHEBI:15377"/>
        <dbReference type="ChEBI" id="CHEBI:16240"/>
        <dbReference type="ChEBI" id="CHEBI:139520"/>
        <dbReference type="ChEBI" id="CHEBI:139521"/>
        <dbReference type="EC" id="1.11.1.7"/>
    </reaction>
</comment>
<dbReference type="PANTHER" id="PTHR31388:SF5">
    <property type="entry name" value="PEROXIDASE"/>
    <property type="match status" value="1"/>
</dbReference>